<dbReference type="Gene3D" id="3.50.50.60">
    <property type="entry name" value="FAD/NAD(P)-binding domain"/>
    <property type="match status" value="2"/>
</dbReference>
<evidence type="ECO:0000256" key="2">
    <source>
        <dbReference type="ARBA" id="ARBA00038825"/>
    </source>
</evidence>
<evidence type="ECO:0000313" key="6">
    <source>
        <dbReference type="EMBL" id="CAE28954.1"/>
    </source>
</evidence>
<dbReference type="InterPro" id="IPR036188">
    <property type="entry name" value="FAD/NAD-bd_sf"/>
</dbReference>
<organism evidence="6">
    <name type="scientific">Rhodopseudomonas palustris (strain ATCC BAA-98 / CGA009)</name>
    <dbReference type="NCBI Taxonomy" id="258594"/>
    <lineage>
        <taxon>Bacteria</taxon>
        <taxon>Pseudomonadati</taxon>
        <taxon>Pseudomonadota</taxon>
        <taxon>Alphaproteobacteria</taxon>
        <taxon>Hyphomicrobiales</taxon>
        <taxon>Nitrobacteraceae</taxon>
        <taxon>Rhodopseudomonas</taxon>
    </lineage>
</organism>
<dbReference type="AlphaFoldDB" id="Q6N427"/>
<proteinExistence type="predicted"/>
<dbReference type="HOGENOM" id="CLU_019327_0_1_5"/>
<dbReference type="GO" id="GO:0016491">
    <property type="term" value="F:oxidoreductase activity"/>
    <property type="evidence" value="ECO:0007669"/>
    <property type="project" value="InterPro"/>
</dbReference>
<dbReference type="eggNOG" id="COG1233">
    <property type="taxonomic scope" value="Bacteria"/>
</dbReference>
<dbReference type="SUPFAM" id="SSF51905">
    <property type="entry name" value="FAD/NAD(P)-binding domain"/>
    <property type="match status" value="1"/>
</dbReference>
<evidence type="ECO:0000256" key="3">
    <source>
        <dbReference type="ARBA" id="ARBA00040298"/>
    </source>
</evidence>
<comment type="function">
    <text evidence="1">Probable oxidoreductase that may play a role as regulator of mitochondrial function.</text>
</comment>
<dbReference type="PANTHER" id="PTHR10668">
    <property type="entry name" value="PHYTOENE DEHYDROGENASE"/>
    <property type="match status" value="1"/>
</dbReference>
<gene>
    <name evidence="6" type="ordered locus">RPA3513</name>
</gene>
<accession>Q6N427</accession>
<dbReference type="PANTHER" id="PTHR10668:SF103">
    <property type="entry name" value="PYRIDINE NUCLEOTIDE-DISULFIDE OXIDOREDUCTASE DOMAIN-CONTAINING PROTEIN 2"/>
    <property type="match status" value="1"/>
</dbReference>
<evidence type="ECO:0000256" key="1">
    <source>
        <dbReference type="ARBA" id="ARBA00037217"/>
    </source>
</evidence>
<comment type="subunit">
    <text evidence="2">Interacts with COX5B; this interaction may contribute to localize PYROXD2 to the inner face of the inner mitochondrial membrane.</text>
</comment>
<evidence type="ECO:0000256" key="4">
    <source>
        <dbReference type="SAM" id="MobiDB-lite"/>
    </source>
</evidence>
<name>Q6N427_RHOPA</name>
<feature type="region of interest" description="Disordered" evidence="4">
    <location>
        <begin position="1"/>
        <end position="22"/>
    </location>
</feature>
<sequence>MAAPAAVRRGGRSTSSAMAMDSGRPVTSGILASLCEQWQNQPRTPLSHRSGNLPMSDPDVLIIGAGHNGLTCAAYLARAGLKVKVVERRNVVGGAAVTQEFHPGFRNSVAAYTVSLLNPKVIADLKLHEHGLRIVERKAQNFLPAPDGQYLLTGSNTTAASLARLSAHDAAAFGGFAAELETIADVLRHFVLRAPPNLVVQFGLPAIRESLNALETANRLRALTMEQQRLLLDLFTCSAGEMLDARFEHDLVKALFGFDAIVGNYASPYAAGSAYVMLHHAFGEVNGKKGVWGHAIGGMGAITSAMAAAARAAGAEIETSAGVREVLVEKDRVVGVTLDDGRNVRARFVASNVNPKLLYTRLLPQDALPDDVRRRMQNWKTGSGTFRMNVALSRLPSFTALPGDGDHLTAGIIIAPSLGYMDRAYQDARAHGWSREPVVEMLIPSTLDDSLAPKGQHVASLFCQHVAPELPDGASWDDHRDEVADLMIATVDRYAPGFAASVLGRQILSPLDLEREFGLVGGDIFHGALSLNQLFSARPLLGHADYRGPLKGLYHCGSGAHPGGGVTGAPGHNAAAAILNDHRSLFASRG</sequence>
<evidence type="ECO:0000259" key="5">
    <source>
        <dbReference type="Pfam" id="PF01593"/>
    </source>
</evidence>
<dbReference type="EMBL" id="BX572604">
    <property type="protein sequence ID" value="CAE28954.1"/>
    <property type="molecule type" value="Genomic_DNA"/>
</dbReference>
<dbReference type="PhylomeDB" id="Q6N427"/>
<dbReference type="Pfam" id="PF01593">
    <property type="entry name" value="Amino_oxidase"/>
    <property type="match status" value="1"/>
</dbReference>
<feature type="domain" description="Amine oxidase" evidence="5">
    <location>
        <begin position="69"/>
        <end position="383"/>
    </location>
</feature>
<dbReference type="InterPro" id="IPR002937">
    <property type="entry name" value="Amino_oxidase"/>
</dbReference>
<reference evidence="6" key="1">
    <citation type="journal article" date="2004" name="Nat. Biotechnol.">
        <title>Complete genome sequence of the metabolically versatile photosynthetic bacterium Rhodopseudomonas palustris.</title>
        <authorList>
            <person name="Larimer F.W."/>
            <person name="Chain P."/>
            <person name="Hauser L."/>
            <person name="Lamerdin J."/>
            <person name="Malfatti S."/>
            <person name="Do L."/>
            <person name="Land M.L."/>
            <person name="Pelletier D.A."/>
            <person name="Beatty J.T."/>
            <person name="Lang A.S."/>
            <person name="Tabita F.R."/>
            <person name="Gibson J.L."/>
            <person name="Hanson T.E."/>
            <person name="Bobst C."/>
            <person name="Torres J.L."/>
            <person name="Peres C."/>
            <person name="Harrison F.H."/>
            <person name="Gibson J."/>
            <person name="Harwood C.S."/>
        </authorList>
    </citation>
    <scope>NUCLEOTIDE SEQUENCE [LARGE SCALE GENOMIC DNA]</scope>
    <source>
        <strain evidence="6">CGA009</strain>
    </source>
</reference>
<protein>
    <recommendedName>
        <fullName evidence="3">Pyridine nucleotide-disulfide oxidoreductase domain-containing protein 2</fullName>
    </recommendedName>
</protein>
<dbReference type="STRING" id="258594.RPA3513"/>